<dbReference type="AlphaFoldDB" id="A0A8H7LYD8"/>
<sequence>MSSFRSIGFSEECLGIHLGDLHSADLGDGEGRKYEQFLVPHGTNKIPLITATARQHYFPIWGTCWESLAGGNHFRAWQQKDTKAWFLAVSKEKYVGEHHQIIDDGYNIGRDYLVSRALRKGARVEWREDLLKEGNEGTFVDPPPEAPLFDSLPVQKSIMGSPKTDGWQF</sequence>
<proteinExistence type="predicted"/>
<feature type="non-terminal residue" evidence="1">
    <location>
        <position position="169"/>
    </location>
</feature>
<accession>A0A8H7LYD8</accession>
<evidence type="ECO:0000313" key="1">
    <source>
        <dbReference type="EMBL" id="KAF8713384.1"/>
    </source>
</evidence>
<name>A0A8H7LYD8_9AGAM</name>
<protein>
    <submittedName>
        <fullName evidence="1">Uncharacterized protein</fullName>
    </submittedName>
</protein>
<evidence type="ECO:0000313" key="2">
    <source>
        <dbReference type="Proteomes" id="UP000602905"/>
    </source>
</evidence>
<organism evidence="1 2">
    <name type="scientific">Rhizoctonia solani</name>
    <dbReference type="NCBI Taxonomy" id="456999"/>
    <lineage>
        <taxon>Eukaryota</taxon>
        <taxon>Fungi</taxon>
        <taxon>Dikarya</taxon>
        <taxon>Basidiomycota</taxon>
        <taxon>Agaricomycotina</taxon>
        <taxon>Agaricomycetes</taxon>
        <taxon>Cantharellales</taxon>
        <taxon>Ceratobasidiaceae</taxon>
        <taxon>Rhizoctonia</taxon>
    </lineage>
</organism>
<comment type="caution">
    <text evidence="1">The sequence shown here is derived from an EMBL/GenBank/DDBJ whole genome shotgun (WGS) entry which is preliminary data.</text>
</comment>
<gene>
    <name evidence="1" type="ORF">RHS03_00862</name>
</gene>
<dbReference type="OrthoDB" id="2310204at2759"/>
<reference evidence="1" key="1">
    <citation type="submission" date="2020-09" db="EMBL/GenBank/DDBJ databases">
        <title>Comparative genome analyses of four rice-infecting Rhizoctonia solani isolates reveal extensive enrichment of homogalacturonan modification genes.</title>
        <authorList>
            <person name="Lee D.-Y."/>
            <person name="Jeon J."/>
            <person name="Kim K.-T."/>
            <person name="Cheong K."/>
            <person name="Song H."/>
            <person name="Choi G."/>
            <person name="Ko J."/>
            <person name="Opiyo S.O."/>
            <person name="Zuo S."/>
            <person name="Madhav S."/>
            <person name="Lee Y.-H."/>
            <person name="Wang G.-L."/>
        </authorList>
    </citation>
    <scope>NUCLEOTIDE SEQUENCE</scope>
    <source>
        <strain evidence="1">AG1-IA WGL</strain>
    </source>
</reference>
<dbReference type="EMBL" id="JACYCD010000023">
    <property type="protein sequence ID" value="KAF8713384.1"/>
    <property type="molecule type" value="Genomic_DNA"/>
</dbReference>
<dbReference type="Proteomes" id="UP000602905">
    <property type="component" value="Unassembled WGS sequence"/>
</dbReference>